<keyword evidence="2" id="KW-0813">Transport</keyword>
<feature type="region of interest" description="Disordered" evidence="13">
    <location>
        <begin position="268"/>
        <end position="302"/>
    </location>
</feature>
<evidence type="ECO:0000256" key="8">
    <source>
        <dbReference type="ARBA" id="ARBA00022967"/>
    </source>
</evidence>
<dbReference type="Pfam" id="PF02687">
    <property type="entry name" value="FtsX"/>
    <property type="match status" value="1"/>
</dbReference>
<evidence type="ECO:0000256" key="1">
    <source>
        <dbReference type="ARBA" id="ARBA00004429"/>
    </source>
</evidence>
<feature type="transmembrane region" description="Helical" evidence="14">
    <location>
        <begin position="632"/>
        <end position="657"/>
    </location>
</feature>
<evidence type="ECO:0000256" key="6">
    <source>
        <dbReference type="ARBA" id="ARBA00022741"/>
    </source>
</evidence>
<dbReference type="InterPro" id="IPR025857">
    <property type="entry name" value="MacB_PCD"/>
</dbReference>
<evidence type="ECO:0000256" key="9">
    <source>
        <dbReference type="ARBA" id="ARBA00022989"/>
    </source>
</evidence>
<keyword evidence="5 14" id="KW-0812">Transmembrane</keyword>
<evidence type="ECO:0000259" key="15">
    <source>
        <dbReference type="PROSITE" id="PS50893"/>
    </source>
</evidence>
<evidence type="ECO:0000256" key="11">
    <source>
        <dbReference type="ARBA" id="ARBA00038388"/>
    </source>
</evidence>
<keyword evidence="7 16" id="KW-0067">ATP-binding</keyword>
<protein>
    <recommendedName>
        <fullName evidence="12">Pyoverdine export ATP-binding/permease protein PvdT</fullName>
    </recommendedName>
</protein>
<evidence type="ECO:0000313" key="16">
    <source>
        <dbReference type="EMBL" id="OOS21945.1"/>
    </source>
</evidence>
<proteinExistence type="inferred from homology"/>
<dbReference type="InterPro" id="IPR017911">
    <property type="entry name" value="MacB-like_ATP-bd"/>
</dbReference>
<dbReference type="SUPFAM" id="SSF52540">
    <property type="entry name" value="P-loop containing nucleoside triphosphate hydrolases"/>
    <property type="match status" value="1"/>
</dbReference>
<dbReference type="EMBL" id="MUYT01000004">
    <property type="protein sequence ID" value="OOS21945.1"/>
    <property type="molecule type" value="Genomic_DNA"/>
</dbReference>
<evidence type="ECO:0000256" key="3">
    <source>
        <dbReference type="ARBA" id="ARBA00022475"/>
    </source>
</evidence>
<dbReference type="Gene3D" id="3.40.50.300">
    <property type="entry name" value="P-loop containing nucleotide triphosphate hydrolases"/>
    <property type="match status" value="1"/>
</dbReference>
<keyword evidence="8" id="KW-1278">Translocase</keyword>
<dbReference type="PROSITE" id="PS00211">
    <property type="entry name" value="ABC_TRANSPORTER_1"/>
    <property type="match status" value="1"/>
</dbReference>
<accession>A0A1T0CI05</accession>
<sequence length="709" mass="76864">MVDKHSNHHLNHHNHKNNKHAVIKIENLIKEFNAGEQTIRILHGINLTFYAGEMVAIIGQSGSGKSTLMNILGCLDQATAGTYHIYDKSVAKLSADELAKLRREHFGFIFQRYHLLGDLPAIDNVAIPAVYAGMATQTRKQHASHLLTQLGLADKIHNRPNQLSGGQQQRVSIARALMNGGDIIFADEPTGALDSESGHDVMAILHQLKEAGHTIIMVTHDPKLAAQAQRVIEIKDGHIIADHRNTPITQDNADGIHHAQRTQTQNSFGLTNPAHLTDVDTQSTSQPTTSPPPTSKPLTPSRLPALDRFKEAFKMSLLAMTAHKMRTLLTMLGIIIGIASVVSIVGLGQGSQQSILSQINALGTNTITVIDGYEWGDPRRAYHNNNLTADDAQAVAAQPYVQSVSPQVDTNLSSRHKQTRETASINGVGKDYLSVTGENLAAGQSFSQHSMDSLAQDIVIDQTAKTTFFGEGTNDDAVLGKIIQVGQVPARVIGVLAKNDNNFSRMTDIPQIYMPYTTVMYRILGKNNIDSFVVRINDDVSTKTAENAISDLMKSRHGTDDFRLHNIDSLKETVESTTTTMTLLISSIAIISLIVGGIGVMNIMLVSVTERTNEIGVRMAVGARQSDIMQQFLIEAVLVCLLGGLLGIGLAFLIGFIINNLGSDNIKVIYSTTSIVTAIVCSTAIGMLFGFLPARNAAKLNPVEALSRD</sequence>
<dbReference type="GO" id="GO:0016887">
    <property type="term" value="F:ATP hydrolysis activity"/>
    <property type="evidence" value="ECO:0007669"/>
    <property type="project" value="InterPro"/>
</dbReference>
<comment type="caution">
    <text evidence="16">The sequence shown here is derived from an EMBL/GenBank/DDBJ whole genome shotgun (WGS) entry which is preliminary data.</text>
</comment>
<dbReference type="PANTHER" id="PTHR30572">
    <property type="entry name" value="MEMBRANE COMPONENT OF TRANSPORTER-RELATED"/>
    <property type="match status" value="1"/>
</dbReference>
<dbReference type="InterPro" id="IPR003838">
    <property type="entry name" value="ABC3_permease_C"/>
</dbReference>
<dbReference type="AlphaFoldDB" id="A0A1T0CI05"/>
<dbReference type="Proteomes" id="UP000191094">
    <property type="component" value="Unassembled WGS sequence"/>
</dbReference>
<dbReference type="GO" id="GO:0022857">
    <property type="term" value="F:transmembrane transporter activity"/>
    <property type="evidence" value="ECO:0007669"/>
    <property type="project" value="UniProtKB-ARBA"/>
</dbReference>
<evidence type="ECO:0000256" key="4">
    <source>
        <dbReference type="ARBA" id="ARBA00022519"/>
    </source>
</evidence>
<dbReference type="RefSeq" id="WP_078306940.1">
    <property type="nucleotide sequence ID" value="NZ_MUYT01000004.1"/>
</dbReference>
<dbReference type="SMART" id="SM00382">
    <property type="entry name" value="AAA"/>
    <property type="match status" value="1"/>
</dbReference>
<evidence type="ECO:0000256" key="10">
    <source>
        <dbReference type="ARBA" id="ARBA00023136"/>
    </source>
</evidence>
<evidence type="ECO:0000256" key="13">
    <source>
        <dbReference type="SAM" id="MobiDB-lite"/>
    </source>
</evidence>
<evidence type="ECO:0000256" key="14">
    <source>
        <dbReference type="SAM" id="Phobius"/>
    </source>
</evidence>
<reference evidence="16 17" key="1">
    <citation type="submission" date="2017-02" db="EMBL/GenBank/DDBJ databases">
        <title>Draft genome sequence of Moraxella lincolnii CCUG 9405T type strain.</title>
        <authorList>
            <person name="Salva-Serra F."/>
            <person name="Engstrom-Jakobsson H."/>
            <person name="Thorell K."/>
            <person name="Jaen-Luchoro D."/>
            <person name="Gonzales-Siles L."/>
            <person name="Karlsson R."/>
            <person name="Yazdan S."/>
            <person name="Boulund F."/>
            <person name="Johnning A."/>
            <person name="Engstrand L."/>
            <person name="Kristiansson E."/>
            <person name="Moore E."/>
        </authorList>
    </citation>
    <scope>NUCLEOTIDE SEQUENCE [LARGE SCALE GENOMIC DNA]</scope>
    <source>
        <strain evidence="16 17">CCUG 9405</strain>
    </source>
</reference>
<dbReference type="FunFam" id="3.40.50.300:FF:000032">
    <property type="entry name" value="Export ABC transporter ATP-binding protein"/>
    <property type="match status" value="1"/>
</dbReference>
<dbReference type="STRING" id="90241.B0682_05015"/>
<dbReference type="InterPro" id="IPR017871">
    <property type="entry name" value="ABC_transporter-like_CS"/>
</dbReference>
<evidence type="ECO:0000313" key="17">
    <source>
        <dbReference type="Proteomes" id="UP000191094"/>
    </source>
</evidence>
<dbReference type="GO" id="GO:1902495">
    <property type="term" value="C:transmembrane transporter complex"/>
    <property type="evidence" value="ECO:0007669"/>
    <property type="project" value="UniProtKB-ARBA"/>
</dbReference>
<dbReference type="CDD" id="cd03255">
    <property type="entry name" value="ABC_MJ0796_LolCDE_FtsE"/>
    <property type="match status" value="1"/>
</dbReference>
<dbReference type="PROSITE" id="PS50893">
    <property type="entry name" value="ABC_TRANSPORTER_2"/>
    <property type="match status" value="1"/>
</dbReference>
<name>A0A1T0CI05_9GAMM</name>
<keyword evidence="6" id="KW-0547">Nucleotide-binding</keyword>
<dbReference type="OrthoDB" id="9770036at2"/>
<keyword evidence="4" id="KW-0997">Cell inner membrane</keyword>
<keyword evidence="9 14" id="KW-1133">Transmembrane helix</keyword>
<keyword evidence="10 14" id="KW-0472">Membrane</keyword>
<dbReference type="PANTHER" id="PTHR30572:SF14">
    <property type="entry name" value="MACROLIDE EXPORT ATP-BINDING_PERMEASE PROTEIN MACB"/>
    <property type="match status" value="1"/>
</dbReference>
<dbReference type="GO" id="GO:0005886">
    <property type="term" value="C:plasma membrane"/>
    <property type="evidence" value="ECO:0007669"/>
    <property type="project" value="UniProtKB-SubCell"/>
</dbReference>
<feature type="domain" description="ABC transporter" evidence="15">
    <location>
        <begin position="23"/>
        <end position="261"/>
    </location>
</feature>
<dbReference type="InterPro" id="IPR003593">
    <property type="entry name" value="AAA+_ATPase"/>
</dbReference>
<keyword evidence="3" id="KW-1003">Cell membrane</keyword>
<evidence type="ECO:0000256" key="7">
    <source>
        <dbReference type="ARBA" id="ARBA00022840"/>
    </source>
</evidence>
<organism evidence="16 17">
    <name type="scientific">Lwoffella lincolnii</name>
    <dbReference type="NCBI Taxonomy" id="90241"/>
    <lineage>
        <taxon>Bacteria</taxon>
        <taxon>Pseudomonadati</taxon>
        <taxon>Pseudomonadota</taxon>
        <taxon>Gammaproteobacteria</taxon>
        <taxon>Moraxellales</taxon>
        <taxon>Moraxellaceae</taxon>
        <taxon>Lwoffella</taxon>
    </lineage>
</organism>
<keyword evidence="17" id="KW-1185">Reference proteome</keyword>
<dbReference type="InterPro" id="IPR003439">
    <property type="entry name" value="ABC_transporter-like_ATP-bd"/>
</dbReference>
<dbReference type="InterPro" id="IPR027417">
    <property type="entry name" value="P-loop_NTPase"/>
</dbReference>
<evidence type="ECO:0000256" key="2">
    <source>
        <dbReference type="ARBA" id="ARBA00022448"/>
    </source>
</evidence>
<evidence type="ECO:0000256" key="5">
    <source>
        <dbReference type="ARBA" id="ARBA00022692"/>
    </source>
</evidence>
<dbReference type="GO" id="GO:0005524">
    <property type="term" value="F:ATP binding"/>
    <property type="evidence" value="ECO:0007669"/>
    <property type="project" value="UniProtKB-KW"/>
</dbReference>
<feature type="transmembrane region" description="Helical" evidence="14">
    <location>
        <begin position="669"/>
        <end position="692"/>
    </location>
</feature>
<feature type="transmembrane region" description="Helical" evidence="14">
    <location>
        <begin position="583"/>
        <end position="608"/>
    </location>
</feature>
<dbReference type="InterPro" id="IPR050250">
    <property type="entry name" value="Macrolide_Exporter_MacB"/>
</dbReference>
<comment type="subcellular location">
    <subcellularLocation>
        <location evidence="1">Cell inner membrane</location>
        <topology evidence="1">Multi-pass membrane protein</topology>
    </subcellularLocation>
</comment>
<dbReference type="Pfam" id="PF00005">
    <property type="entry name" value="ABC_tran"/>
    <property type="match status" value="1"/>
</dbReference>
<comment type="similarity">
    <text evidence="11">Belongs to the ABC transporter superfamily. Macrolide exporter (TC 3.A.1.122) family.</text>
</comment>
<feature type="transmembrane region" description="Helical" evidence="14">
    <location>
        <begin position="328"/>
        <end position="348"/>
    </location>
</feature>
<evidence type="ECO:0000256" key="12">
    <source>
        <dbReference type="ARBA" id="ARBA00041199"/>
    </source>
</evidence>
<gene>
    <name evidence="16" type="ORF">B0682_05015</name>
</gene>
<dbReference type="Pfam" id="PF12704">
    <property type="entry name" value="MacB_PCD"/>
    <property type="match status" value="1"/>
</dbReference>